<evidence type="ECO:0000313" key="2">
    <source>
        <dbReference type="Proteomes" id="UP000005741"/>
    </source>
</evidence>
<reference evidence="1 2" key="1">
    <citation type="submission" date="2011-10" db="EMBL/GenBank/DDBJ databases">
        <title>The Improved High-Quality Draft genome of Methanoplanus limicola DSM 2279.</title>
        <authorList>
            <consortium name="US DOE Joint Genome Institute (JGI-PGF)"/>
            <person name="Lucas S."/>
            <person name="Copeland A."/>
            <person name="Lapidus A."/>
            <person name="Glavina del Rio T."/>
            <person name="Dalin E."/>
            <person name="Tice H."/>
            <person name="Bruce D."/>
            <person name="Goodwin L."/>
            <person name="Pitluck S."/>
            <person name="Peters L."/>
            <person name="Mikhailova N."/>
            <person name="Lu M."/>
            <person name="Kyrpides N."/>
            <person name="Mavromatis K."/>
            <person name="Ivanova N."/>
            <person name="Markowitz V."/>
            <person name="Cheng J.-F."/>
            <person name="Hugenholtz P."/>
            <person name="Woyke T."/>
            <person name="Wu D."/>
            <person name="Wirth R."/>
            <person name="Brambilla E.-M."/>
            <person name="Klenk H.-P."/>
            <person name="Eisen J.A."/>
        </authorList>
    </citation>
    <scope>NUCLEOTIDE SEQUENCE [LARGE SCALE GENOMIC DNA]</scope>
    <source>
        <strain evidence="1 2">DSM 2279</strain>
    </source>
</reference>
<gene>
    <name evidence="1" type="ORF">Metlim_2311</name>
</gene>
<dbReference type="RefSeq" id="WP_004078623.1">
    <property type="nucleotide sequence ID" value="NZ_CM001436.1"/>
</dbReference>
<organism evidence="1 2">
    <name type="scientific">Methanoplanus limicola DSM 2279</name>
    <dbReference type="NCBI Taxonomy" id="937775"/>
    <lineage>
        <taxon>Archaea</taxon>
        <taxon>Methanobacteriati</taxon>
        <taxon>Methanobacteriota</taxon>
        <taxon>Stenosarchaea group</taxon>
        <taxon>Methanomicrobia</taxon>
        <taxon>Methanomicrobiales</taxon>
        <taxon>Methanomicrobiaceae</taxon>
        <taxon>Methanoplanus</taxon>
    </lineage>
</organism>
<dbReference type="AlphaFoldDB" id="H1Z222"/>
<dbReference type="OrthoDB" id="119939at2157"/>
<evidence type="ECO:0000313" key="1">
    <source>
        <dbReference type="EMBL" id="EHQ36367.1"/>
    </source>
</evidence>
<dbReference type="Proteomes" id="UP000005741">
    <property type="component" value="Chromosome"/>
</dbReference>
<dbReference type="EMBL" id="CM001436">
    <property type="protein sequence ID" value="EHQ36367.1"/>
    <property type="molecule type" value="Genomic_DNA"/>
</dbReference>
<protein>
    <submittedName>
        <fullName evidence="1">Uncharacterized protein</fullName>
    </submittedName>
</protein>
<name>H1Z222_9EURY</name>
<proteinExistence type="predicted"/>
<dbReference type="InParanoid" id="H1Z222"/>
<accession>H1Z222</accession>
<dbReference type="HOGENOM" id="CLU_835787_0_0_2"/>
<keyword evidence="2" id="KW-1185">Reference proteome</keyword>
<sequence>MTVPPPVITMILKERVTFRTREQADEFADWLKDEGCKSRVSEVFSSSLEVLAKGTFDTIDNWCEYMSGQDEEKKEIYQLIKENNQNYIDVITMIIENRNTYGLLYTHDDLKASRSSVLARYYGLPDIEGNIRIPQYSSDIFKQEIFREFELTVIHAIIEDEGYVKENEEGYILATDKKPGDMITKTGVNMIADKPIPKYPGIEIIPGFLPEMQYEVSFSMPVYLNVDPQMLGDVLLELGISPDDIRQYLNNYTIKRNILTLLLKLVEKSGSVRNEELKDTFENFWETQTEEDGLKSKINISAVLLDKFTAELKRAGLISTKNNRMVPASEKSSRRR</sequence>